<dbReference type="Gene3D" id="1.20.1280.50">
    <property type="match status" value="1"/>
</dbReference>
<dbReference type="GeneID" id="115468047"/>
<dbReference type="Proteomes" id="UP000515156">
    <property type="component" value="Chromosome 4"/>
</dbReference>
<dbReference type="PROSITE" id="PS50181">
    <property type="entry name" value="FBOX"/>
    <property type="match status" value="1"/>
</dbReference>
<dbReference type="InterPro" id="IPR036047">
    <property type="entry name" value="F-box-like_dom_sf"/>
</dbReference>
<accession>A0A6P7XSC2</accession>
<evidence type="ECO:0000259" key="1">
    <source>
        <dbReference type="PROSITE" id="PS50181"/>
    </source>
</evidence>
<dbReference type="SUPFAM" id="SSF81383">
    <property type="entry name" value="F-box domain"/>
    <property type="match status" value="1"/>
</dbReference>
<dbReference type="AlphaFoldDB" id="A0A6P7XSC2"/>
<dbReference type="Pfam" id="PF12937">
    <property type="entry name" value="F-box-like"/>
    <property type="match status" value="1"/>
</dbReference>
<organism evidence="2 3">
    <name type="scientific">Microcaecilia unicolor</name>
    <dbReference type="NCBI Taxonomy" id="1415580"/>
    <lineage>
        <taxon>Eukaryota</taxon>
        <taxon>Metazoa</taxon>
        <taxon>Chordata</taxon>
        <taxon>Craniata</taxon>
        <taxon>Vertebrata</taxon>
        <taxon>Euteleostomi</taxon>
        <taxon>Amphibia</taxon>
        <taxon>Gymnophiona</taxon>
        <taxon>Siphonopidae</taxon>
        <taxon>Microcaecilia</taxon>
    </lineage>
</organism>
<dbReference type="SMART" id="SM00256">
    <property type="entry name" value="FBOX"/>
    <property type="match status" value="1"/>
</dbReference>
<keyword evidence="2" id="KW-1185">Reference proteome</keyword>
<reference evidence="3" key="1">
    <citation type="submission" date="2025-08" db="UniProtKB">
        <authorList>
            <consortium name="RefSeq"/>
        </authorList>
    </citation>
    <scope>IDENTIFICATION</scope>
</reference>
<name>A0A6P7XSC2_9AMPH</name>
<dbReference type="RefSeq" id="XP_030055423.1">
    <property type="nucleotide sequence ID" value="XM_030199563.1"/>
</dbReference>
<dbReference type="KEGG" id="muo:115468047"/>
<dbReference type="InterPro" id="IPR001810">
    <property type="entry name" value="F-box_dom"/>
</dbReference>
<proteinExistence type="predicted"/>
<protein>
    <submittedName>
        <fullName evidence="3">F-box only protein 36-like</fullName>
    </submittedName>
</protein>
<feature type="domain" description="F-box" evidence="1">
    <location>
        <begin position="93"/>
        <end position="139"/>
    </location>
</feature>
<dbReference type="OrthoDB" id="3219396at2759"/>
<dbReference type="InParanoid" id="A0A6P7XSC2"/>
<evidence type="ECO:0000313" key="2">
    <source>
        <dbReference type="Proteomes" id="UP000515156"/>
    </source>
</evidence>
<gene>
    <name evidence="3" type="primary">LOC115468047</name>
</gene>
<evidence type="ECO:0000313" key="3">
    <source>
        <dbReference type="RefSeq" id="XP_030055423.1"/>
    </source>
</evidence>
<sequence>MTSLLQDKLYEVQRQAPSPSKDIYHFTITRNEIIWRSWSVSVRAEPRSSILRPREVKKLHSEFLMDEQLHKQVKRIFGNDTLQYTLNLCKEHYDFIVRMPSNMIMHILSFLNMDDIKQLSKTCRKFQKLCNSEELWEKVRLQEKRHSVDLKKLLPGRLRSFYQNRERPHQMQRRKSTMF</sequence>